<keyword evidence="3" id="KW-0378">Hydrolase</keyword>
<dbReference type="InterPro" id="IPR017850">
    <property type="entry name" value="Alkaline_phosphatase_core_sf"/>
</dbReference>
<gene>
    <name evidence="6" type="primary">atsA_2</name>
    <name evidence="6" type="ORF">Ataiwa_35670</name>
</gene>
<evidence type="ECO:0000259" key="5">
    <source>
        <dbReference type="Pfam" id="PF00884"/>
    </source>
</evidence>
<evidence type="ECO:0000256" key="2">
    <source>
        <dbReference type="ARBA" id="ARBA00022723"/>
    </source>
</evidence>
<evidence type="ECO:0000256" key="4">
    <source>
        <dbReference type="ARBA" id="ARBA00022837"/>
    </source>
</evidence>
<feature type="domain" description="Sulfatase N-terminal" evidence="5">
    <location>
        <begin position="37"/>
        <end position="435"/>
    </location>
</feature>
<comment type="similarity">
    <text evidence="1">Belongs to the sulfatase family.</text>
</comment>
<reference evidence="6 7" key="1">
    <citation type="submission" date="2023-08" db="EMBL/GenBank/DDBJ databases">
        <title>Draft genome sequence of Algoriphagus taiwanensis.</title>
        <authorList>
            <person name="Takatani N."/>
            <person name="Hosokawa M."/>
            <person name="Sawabe T."/>
        </authorList>
    </citation>
    <scope>NUCLEOTIDE SEQUENCE [LARGE SCALE GENOMIC DNA]</scope>
    <source>
        <strain evidence="6 7">JCM 19755</strain>
    </source>
</reference>
<accession>A0ABQ6Q542</accession>
<dbReference type="EMBL" id="BTPE01000016">
    <property type="protein sequence ID" value="GMQ35294.1"/>
    <property type="molecule type" value="Genomic_DNA"/>
</dbReference>
<keyword evidence="4" id="KW-0106">Calcium</keyword>
<dbReference type="PROSITE" id="PS00149">
    <property type="entry name" value="SULFATASE_2"/>
    <property type="match status" value="1"/>
</dbReference>
<dbReference type="InterPro" id="IPR050738">
    <property type="entry name" value="Sulfatase"/>
</dbReference>
<evidence type="ECO:0000313" key="6">
    <source>
        <dbReference type="EMBL" id="GMQ35294.1"/>
    </source>
</evidence>
<keyword evidence="7" id="KW-1185">Reference proteome</keyword>
<name>A0ABQ6Q542_9BACT</name>
<organism evidence="6 7">
    <name type="scientific">Algoriphagus taiwanensis</name>
    <dbReference type="NCBI Taxonomy" id="1445656"/>
    <lineage>
        <taxon>Bacteria</taxon>
        <taxon>Pseudomonadati</taxon>
        <taxon>Bacteroidota</taxon>
        <taxon>Cytophagia</taxon>
        <taxon>Cytophagales</taxon>
        <taxon>Cyclobacteriaceae</taxon>
        <taxon>Algoriphagus</taxon>
    </lineage>
</organism>
<evidence type="ECO:0000256" key="3">
    <source>
        <dbReference type="ARBA" id="ARBA00022801"/>
    </source>
</evidence>
<dbReference type="PANTHER" id="PTHR42693:SF33">
    <property type="entry name" value="ARYLSULFATASE"/>
    <property type="match status" value="1"/>
</dbReference>
<keyword evidence="2" id="KW-0479">Metal-binding</keyword>
<dbReference type="CDD" id="cd16025">
    <property type="entry name" value="PAS_like"/>
    <property type="match status" value="1"/>
</dbReference>
<proteinExistence type="inferred from homology"/>
<dbReference type="InterPro" id="IPR000917">
    <property type="entry name" value="Sulfatase_N"/>
</dbReference>
<dbReference type="Gene3D" id="3.40.720.10">
    <property type="entry name" value="Alkaline Phosphatase, subunit A"/>
    <property type="match status" value="1"/>
</dbReference>
<sequence>MSHHLPFSIQAAALNQIFLLAFLMFSCVPKEEKIQPPNILLIVADDLGYADLGSFGGDIDTPNLDALAQEGIRFSRFHAAPFCAVSRAMFLTGNDNHIAGMGIQGRREGVPGYEGHLTDRIVTVPQLLQTKGYHTYMAGKWHLGAEPEHHPGEKGFENYFMTPEGGANHYNNLGVLPQAPISRYFENGKEVEWPEGAYSTDFYTDKLIEYIGKNAGDGKPFFTFAAYTSPHWPLQVDENYWKKYEGRYDEGYEKLREDRLQSLKKAGMIPESATLPELNARVKPWDSLSPEEQKKEARKMELYAGMVDNLDHNIGRLINYLKEIGEYENTLIVFMADNGAAAEDFYYRDGFKELIQANFTDAYEEMGKASSFISYGPQWAEAGSSPFRYFKGYASEGGMNVPLIIAGPGVQKQGNINHSFFTLLDLAPTFYELAEVEYPSEWKGKPVKPLLGASLLSVLSGKKESIHDENYVFGLEHAGDAMIRKGDWKILNVKKPFALENFELYNLADDLGEQIDLKEVHPEKYQEMLEEWEKFSKRVGVDLSSPKAD</sequence>
<dbReference type="Gene3D" id="3.30.1120.10">
    <property type="match status" value="1"/>
</dbReference>
<dbReference type="Pfam" id="PF00884">
    <property type="entry name" value="Sulfatase"/>
    <property type="match status" value="1"/>
</dbReference>
<evidence type="ECO:0000256" key="1">
    <source>
        <dbReference type="ARBA" id="ARBA00008779"/>
    </source>
</evidence>
<evidence type="ECO:0000313" key="7">
    <source>
        <dbReference type="Proteomes" id="UP001307705"/>
    </source>
</evidence>
<dbReference type="InterPro" id="IPR024607">
    <property type="entry name" value="Sulfatase_CS"/>
</dbReference>
<comment type="caution">
    <text evidence="6">The sequence shown here is derived from an EMBL/GenBank/DDBJ whole genome shotgun (WGS) entry which is preliminary data.</text>
</comment>
<dbReference type="RefSeq" id="WP_338230112.1">
    <property type="nucleotide sequence ID" value="NZ_BTPE01000016.1"/>
</dbReference>
<dbReference type="SUPFAM" id="SSF53649">
    <property type="entry name" value="Alkaline phosphatase-like"/>
    <property type="match status" value="1"/>
</dbReference>
<dbReference type="PANTHER" id="PTHR42693">
    <property type="entry name" value="ARYLSULFATASE FAMILY MEMBER"/>
    <property type="match status" value="1"/>
</dbReference>
<dbReference type="Proteomes" id="UP001307705">
    <property type="component" value="Unassembled WGS sequence"/>
</dbReference>
<protein>
    <submittedName>
        <fullName evidence="6">Arylsulfatase AtsA</fullName>
    </submittedName>
</protein>